<dbReference type="RefSeq" id="WP_319614323.1">
    <property type="nucleotide sequence ID" value="NZ_JAWXYB010000018.1"/>
</dbReference>
<name>A0AAW9DQD8_ACIAO</name>
<accession>A0AAW9DQD8</accession>
<proteinExistence type="predicted"/>
<dbReference type="SUPFAM" id="SSF53756">
    <property type="entry name" value="UDP-Glycosyltransferase/glycogen phosphorylase"/>
    <property type="match status" value="1"/>
</dbReference>
<dbReference type="GO" id="GO:0016757">
    <property type="term" value="F:glycosyltransferase activity"/>
    <property type="evidence" value="ECO:0007669"/>
    <property type="project" value="UniProtKB-KW"/>
</dbReference>
<dbReference type="AlphaFoldDB" id="A0AAW9DQD8"/>
<dbReference type="Gene3D" id="3.40.50.2000">
    <property type="entry name" value="Glycogen Phosphorylase B"/>
    <property type="match status" value="1"/>
</dbReference>
<protein>
    <submittedName>
        <fullName evidence="1">Glycosyltransferase</fullName>
        <ecNumber evidence="1">2.4.-.-</ecNumber>
    </submittedName>
</protein>
<keyword evidence="2" id="KW-1185">Reference proteome</keyword>
<dbReference type="Pfam" id="PF20706">
    <property type="entry name" value="GT4-conflict"/>
    <property type="match status" value="1"/>
</dbReference>
<keyword evidence="1" id="KW-0328">Glycosyltransferase</keyword>
<dbReference type="EMBL" id="JAWXYB010000018">
    <property type="protein sequence ID" value="MDX5931409.1"/>
    <property type="molecule type" value="Genomic_DNA"/>
</dbReference>
<dbReference type="PANTHER" id="PTHR46656">
    <property type="entry name" value="PUTATIVE-RELATED"/>
    <property type="match status" value="1"/>
</dbReference>
<dbReference type="PANTHER" id="PTHR46656:SF3">
    <property type="entry name" value="PUTATIVE-RELATED"/>
    <property type="match status" value="1"/>
</dbReference>
<evidence type="ECO:0000313" key="2">
    <source>
        <dbReference type="Proteomes" id="UP001279553"/>
    </source>
</evidence>
<reference evidence="1 2" key="1">
    <citation type="submission" date="2023-11" db="EMBL/GenBank/DDBJ databases">
        <title>MicrobeMod: A computational toolkit for identifying prokaryotic methylation and restriction-modification with nanopore sequencing.</title>
        <authorList>
            <person name="Crits-Christoph A."/>
            <person name="Kang S.C."/>
            <person name="Lee H."/>
            <person name="Ostrov N."/>
        </authorList>
    </citation>
    <scope>NUCLEOTIDE SEQUENCE [LARGE SCALE GENOMIC DNA]</scope>
    <source>
        <strain evidence="1 2">DSMZ 700</strain>
    </source>
</reference>
<evidence type="ECO:0000313" key="1">
    <source>
        <dbReference type="EMBL" id="MDX5931409.1"/>
    </source>
</evidence>
<dbReference type="EC" id="2.4.-.-" evidence="1"/>
<gene>
    <name evidence="1" type="ORF">SIL87_11580</name>
</gene>
<organism evidence="1 2">
    <name type="scientific">Acidiphilium acidophilum</name>
    <name type="common">Thiobacillus acidophilus</name>
    <dbReference type="NCBI Taxonomy" id="76588"/>
    <lineage>
        <taxon>Bacteria</taxon>
        <taxon>Pseudomonadati</taxon>
        <taxon>Pseudomonadota</taxon>
        <taxon>Alphaproteobacteria</taxon>
        <taxon>Acetobacterales</taxon>
        <taxon>Acidocellaceae</taxon>
        <taxon>Acidiphilium</taxon>
    </lineage>
</organism>
<sequence length="398" mass="41441">MAEGIGPAHALWRAIPPGPRRGALHAACRLAAPRADAHSPATSTGIVTMGEMTRNSGLGEAARLLHAGIARCGLDRGAIDLGVLRRPIPARAAPDAALLLHVNAPSIPLMLARAPRDFLRGRRVIGFWNWELATLPTAWGRAGGYIHEIWAPSAFTQAAIETRYPGRVRLVPYPLAAIDLPPASPDRARFGVPDGAVMTLVIANLGASFARKNPLAAIAAHRAAFGDRTDRILIVKLAGGAAFPADMKTLAAAIAGAPNIRLIDDSWPAERLRTLLASADILLSLHRAEGFGLVPAEAMLRGIPVVATGWSGTLQFMNHDSASLVAHRLVPVADARGTYADAAALWAEPDIGDAANRLRALADDKAARHALAARGRAGVTAALGLAPLAAALAASGIS</sequence>
<comment type="caution">
    <text evidence="1">The sequence shown here is derived from an EMBL/GenBank/DDBJ whole genome shotgun (WGS) entry which is preliminary data.</text>
</comment>
<dbReference type="Proteomes" id="UP001279553">
    <property type="component" value="Unassembled WGS sequence"/>
</dbReference>
<keyword evidence="1" id="KW-0808">Transferase</keyword>